<evidence type="ECO:0008006" key="6">
    <source>
        <dbReference type="Google" id="ProtNLM"/>
    </source>
</evidence>
<name>A0A3M8P9H7_9BACL</name>
<evidence type="ECO:0000313" key="5">
    <source>
        <dbReference type="Proteomes" id="UP000275473"/>
    </source>
</evidence>
<dbReference type="InterPro" id="IPR034660">
    <property type="entry name" value="DinB/YfiT-like"/>
</dbReference>
<proteinExistence type="inferred from homology"/>
<evidence type="ECO:0000313" key="4">
    <source>
        <dbReference type="EMBL" id="RNF39910.1"/>
    </source>
</evidence>
<comment type="similarity">
    <text evidence="1">Belongs to the DinB family.</text>
</comment>
<evidence type="ECO:0000256" key="2">
    <source>
        <dbReference type="ARBA" id="ARBA00022723"/>
    </source>
</evidence>
<evidence type="ECO:0000256" key="3">
    <source>
        <dbReference type="PIRSR" id="PIRSR607837-1"/>
    </source>
</evidence>
<reference evidence="4 5" key="1">
    <citation type="journal article" date="2018" name="Int. J. Syst. Evol. Microbiol.">
        <title>Planococcus salinus sp. nov., a moderately halophilic bacterium isolated from a saline-alkali soil.</title>
        <authorList>
            <person name="Gan L."/>
        </authorList>
    </citation>
    <scope>NUCLEOTIDE SEQUENCE [LARGE SCALE GENOMIC DNA]</scope>
    <source>
        <strain evidence="4 5">LCB217</strain>
    </source>
</reference>
<dbReference type="AlphaFoldDB" id="A0A3M8P9H7"/>
<dbReference type="InterPro" id="IPR007837">
    <property type="entry name" value="DinB"/>
</dbReference>
<dbReference type="SUPFAM" id="SSF109854">
    <property type="entry name" value="DinB/YfiT-like putative metalloenzymes"/>
    <property type="match status" value="1"/>
</dbReference>
<dbReference type="Gene3D" id="1.20.120.450">
    <property type="entry name" value="dinb family like domain"/>
    <property type="match status" value="1"/>
</dbReference>
<dbReference type="RefSeq" id="WP_123165105.1">
    <property type="nucleotide sequence ID" value="NZ_RIAX01000004.1"/>
</dbReference>
<feature type="binding site" evidence="3">
    <location>
        <position position="48"/>
    </location>
    <ligand>
        <name>a divalent metal cation</name>
        <dbReference type="ChEBI" id="CHEBI:60240"/>
    </ligand>
</feature>
<organism evidence="4 5">
    <name type="scientific">Planococcus salinus</name>
    <dbReference type="NCBI Taxonomy" id="1848460"/>
    <lineage>
        <taxon>Bacteria</taxon>
        <taxon>Bacillati</taxon>
        <taxon>Bacillota</taxon>
        <taxon>Bacilli</taxon>
        <taxon>Bacillales</taxon>
        <taxon>Caryophanaceae</taxon>
        <taxon>Planococcus</taxon>
    </lineage>
</organism>
<dbReference type="OrthoDB" id="119432at2"/>
<evidence type="ECO:0000256" key="1">
    <source>
        <dbReference type="ARBA" id="ARBA00008635"/>
    </source>
</evidence>
<keyword evidence="2 3" id="KW-0479">Metal-binding</keyword>
<dbReference type="EMBL" id="RIAX01000004">
    <property type="protein sequence ID" value="RNF39910.1"/>
    <property type="molecule type" value="Genomic_DNA"/>
</dbReference>
<gene>
    <name evidence="4" type="ORF">EEX84_08090</name>
</gene>
<sequence>MFSTMDEFFALWQPETDKTRKVFDALTDESLGQQVTSDHRTLGRLAWHLTTTFDEMMGSAGLELNAVKKDAPMPDSASAISEGYRKSSQAIVEAMREQWTDRTLTEERDLYGRVWKVKDILYLLVAHQIHHRGQMTVLMRQAGLKVPGVYGPSKEDWSVMGTKPPEI</sequence>
<dbReference type="Proteomes" id="UP000275473">
    <property type="component" value="Unassembled WGS sequence"/>
</dbReference>
<dbReference type="Pfam" id="PF05163">
    <property type="entry name" value="DinB"/>
    <property type="match status" value="1"/>
</dbReference>
<dbReference type="GO" id="GO:0046872">
    <property type="term" value="F:metal ion binding"/>
    <property type="evidence" value="ECO:0007669"/>
    <property type="project" value="UniProtKB-KW"/>
</dbReference>
<feature type="binding site" evidence="3">
    <location>
        <position position="131"/>
    </location>
    <ligand>
        <name>a divalent metal cation</name>
        <dbReference type="ChEBI" id="CHEBI:60240"/>
    </ligand>
</feature>
<feature type="binding site" evidence="3">
    <location>
        <position position="127"/>
    </location>
    <ligand>
        <name>a divalent metal cation</name>
        <dbReference type="ChEBI" id="CHEBI:60240"/>
    </ligand>
</feature>
<accession>A0A3M8P9H7</accession>
<protein>
    <recommendedName>
        <fullName evidence="6">DUF664 domain-containing protein</fullName>
    </recommendedName>
</protein>
<keyword evidence="5" id="KW-1185">Reference proteome</keyword>
<comment type="caution">
    <text evidence="4">The sequence shown here is derived from an EMBL/GenBank/DDBJ whole genome shotgun (WGS) entry which is preliminary data.</text>
</comment>